<evidence type="ECO:0000313" key="2">
    <source>
        <dbReference type="EMBL" id="KIE05248.1"/>
    </source>
</evidence>
<name>A0A0C1QMJ5_9RICK</name>
<keyword evidence="1" id="KW-1133">Transmembrane helix</keyword>
<sequence length="110" mass="11526">MNKINGKKIIQRITAKFIILNIISNQALAVTSTSNLPWEAPLETVKTSITGPVAITIAVLAMCITGAALAFGEELSGFVRRILMLVLAISILVSSSSIITTLFGVAGAVI</sequence>
<dbReference type="RefSeq" id="WP_053332568.1">
    <property type="nucleotide sequence ID" value="NZ_JSWE01000096.1"/>
</dbReference>
<dbReference type="Proteomes" id="UP000031258">
    <property type="component" value="Unassembled WGS sequence"/>
</dbReference>
<accession>A0A0C1QMJ5</accession>
<feature type="transmembrane region" description="Helical" evidence="1">
    <location>
        <begin position="83"/>
        <end position="109"/>
    </location>
</feature>
<reference evidence="2 3" key="1">
    <citation type="submission" date="2014-11" db="EMBL/GenBank/DDBJ databases">
        <title>A Rickettsiales Symbiont of Amoebae With Ancient Features.</title>
        <authorList>
            <person name="Schulz F."/>
            <person name="Martijn J."/>
            <person name="Wascher F."/>
            <person name="Kostanjsek R."/>
            <person name="Ettema T.J."/>
            <person name="Horn M."/>
        </authorList>
    </citation>
    <scope>NUCLEOTIDE SEQUENCE [LARGE SCALE GENOMIC DNA]</scope>
    <source>
        <strain evidence="2 3">UWC36</strain>
    </source>
</reference>
<feature type="transmembrane region" description="Helical" evidence="1">
    <location>
        <begin position="49"/>
        <end position="71"/>
    </location>
</feature>
<dbReference type="AlphaFoldDB" id="A0A0C1QMJ5"/>
<organism evidence="2 3">
    <name type="scientific">Candidatus Jidaibacter acanthamoebae</name>
    <dbReference type="NCBI Taxonomy" id="86105"/>
    <lineage>
        <taxon>Bacteria</taxon>
        <taxon>Pseudomonadati</taxon>
        <taxon>Pseudomonadota</taxon>
        <taxon>Alphaproteobacteria</taxon>
        <taxon>Rickettsiales</taxon>
        <taxon>Candidatus Midichloriaceae</taxon>
        <taxon>Candidatus Jidaibacter</taxon>
    </lineage>
</organism>
<comment type="caution">
    <text evidence="2">The sequence shown here is derived from an EMBL/GenBank/DDBJ whole genome shotgun (WGS) entry which is preliminary data.</text>
</comment>
<evidence type="ECO:0008006" key="4">
    <source>
        <dbReference type="Google" id="ProtNLM"/>
    </source>
</evidence>
<proteinExistence type="predicted"/>
<dbReference type="STRING" id="86105.NF27_DT00220"/>
<evidence type="ECO:0000256" key="1">
    <source>
        <dbReference type="SAM" id="Phobius"/>
    </source>
</evidence>
<evidence type="ECO:0000313" key="3">
    <source>
        <dbReference type="Proteomes" id="UP000031258"/>
    </source>
</evidence>
<dbReference type="InterPro" id="IPR007039">
    <property type="entry name" value="TrbC/VirB2"/>
</dbReference>
<dbReference type="EMBL" id="JSWE01000096">
    <property type="protein sequence ID" value="KIE05248.1"/>
    <property type="molecule type" value="Genomic_DNA"/>
</dbReference>
<gene>
    <name evidence="2" type="ORF">NF27_DT00220</name>
</gene>
<keyword evidence="1" id="KW-0812">Transmembrane</keyword>
<protein>
    <recommendedName>
        <fullName evidence="4">Conjugal transfer protein TrbC</fullName>
    </recommendedName>
</protein>
<keyword evidence="1" id="KW-0472">Membrane</keyword>
<keyword evidence="3" id="KW-1185">Reference proteome</keyword>
<dbReference type="OrthoDB" id="7951124at2"/>
<feature type="transmembrane region" description="Helical" evidence="1">
    <location>
        <begin position="12"/>
        <end position="29"/>
    </location>
</feature>
<dbReference type="Pfam" id="PF04956">
    <property type="entry name" value="TrbC"/>
    <property type="match status" value="1"/>
</dbReference>